<keyword evidence="2" id="KW-1185">Reference proteome</keyword>
<protein>
    <submittedName>
        <fullName evidence="1">Uncharacterized protein</fullName>
    </submittedName>
</protein>
<organism evidence="1 2">
    <name type="scientific">Methylobacterium frigidaeris</name>
    <dbReference type="NCBI Taxonomy" id="2038277"/>
    <lineage>
        <taxon>Bacteria</taxon>
        <taxon>Pseudomonadati</taxon>
        <taxon>Pseudomonadota</taxon>
        <taxon>Alphaproteobacteria</taxon>
        <taxon>Hyphomicrobiales</taxon>
        <taxon>Methylobacteriaceae</taxon>
        <taxon>Methylobacterium</taxon>
    </lineage>
</organism>
<sequence length="53" mass="5771">MADRAMKKQAAANASQYSGEWQLPYWVHALEISAYAAGLQGDALVKDDQQGNC</sequence>
<reference evidence="1" key="1">
    <citation type="journal article" date="2016" name="Front. Microbiol.">
        <title>Genome Sequence of the Piezophilic, Mesophilic Sulfate-Reducing Bacterium Desulfovibrio indicus J2T.</title>
        <authorList>
            <person name="Cao J."/>
            <person name="Maignien L."/>
            <person name="Shao Z."/>
            <person name="Alain K."/>
            <person name="Jebbar M."/>
        </authorList>
    </citation>
    <scope>NUCLEOTIDE SEQUENCE</scope>
    <source>
        <strain evidence="1">JCM 32048</strain>
    </source>
</reference>
<name>A0AA37HI75_9HYPH</name>
<dbReference type="Proteomes" id="UP001055286">
    <property type="component" value="Unassembled WGS sequence"/>
</dbReference>
<dbReference type="EMBL" id="BPQJ01000058">
    <property type="protein sequence ID" value="GJD66242.1"/>
    <property type="molecule type" value="Genomic_DNA"/>
</dbReference>
<comment type="caution">
    <text evidence="1">The sequence shown here is derived from an EMBL/GenBank/DDBJ whole genome shotgun (WGS) entry which is preliminary data.</text>
</comment>
<gene>
    <name evidence="1" type="ORF">MPEAHAMD_6439</name>
</gene>
<accession>A0AA37HI75</accession>
<proteinExistence type="predicted"/>
<reference evidence="1" key="2">
    <citation type="submission" date="2021-08" db="EMBL/GenBank/DDBJ databases">
        <authorList>
            <person name="Tani A."/>
            <person name="Ola A."/>
            <person name="Ogura Y."/>
            <person name="Katsura K."/>
            <person name="Hayashi T."/>
        </authorList>
    </citation>
    <scope>NUCLEOTIDE SEQUENCE</scope>
    <source>
        <strain evidence="1">JCM 32048</strain>
    </source>
</reference>
<evidence type="ECO:0000313" key="2">
    <source>
        <dbReference type="Proteomes" id="UP001055286"/>
    </source>
</evidence>
<evidence type="ECO:0000313" key="1">
    <source>
        <dbReference type="EMBL" id="GJD66242.1"/>
    </source>
</evidence>
<dbReference type="AlphaFoldDB" id="A0AA37HI75"/>